<keyword evidence="3" id="KW-0560">Oxidoreductase</keyword>
<reference evidence="3 4" key="1">
    <citation type="journal article" date="2013" name="Genome Announc.">
        <title>Draft Genome Sequence of the Lignocellulose Decomposer Thermobifida fusca Strain TM51.</title>
        <authorList>
            <person name="Toth A."/>
            <person name="Barna T."/>
            <person name="Nagy I."/>
            <person name="Horvath B."/>
            <person name="Nagy I."/>
            <person name="Tancsics A."/>
            <person name="Kriszt B."/>
            <person name="Baka E."/>
            <person name="Fekete C."/>
            <person name="Kukolya J."/>
        </authorList>
    </citation>
    <scope>NUCLEOTIDE SEQUENCE [LARGE SCALE GENOMIC DNA]</scope>
    <source>
        <strain evidence="3 4">TM51</strain>
    </source>
</reference>
<proteinExistence type="inferred from homology"/>
<dbReference type="EMBL" id="AOSG01000083">
    <property type="protein sequence ID" value="EOR70151.1"/>
    <property type="molecule type" value="Genomic_DNA"/>
</dbReference>
<gene>
    <name evidence="3" type="ORF">TM51_13835</name>
</gene>
<evidence type="ECO:0000256" key="1">
    <source>
        <dbReference type="RuleBase" id="RU004429"/>
    </source>
</evidence>
<comment type="catalytic activity">
    <reaction evidence="1">
        <text>a quinone + NADH + 5 H(+)(in) = a quinol + NAD(+) + 4 H(+)(out)</text>
        <dbReference type="Rhea" id="RHEA:57888"/>
        <dbReference type="ChEBI" id="CHEBI:15378"/>
        <dbReference type="ChEBI" id="CHEBI:24646"/>
        <dbReference type="ChEBI" id="CHEBI:57540"/>
        <dbReference type="ChEBI" id="CHEBI:57945"/>
        <dbReference type="ChEBI" id="CHEBI:132124"/>
    </reaction>
</comment>
<accession>A0A9P2T7A7</accession>
<feature type="transmembrane region" description="Helical" evidence="1">
    <location>
        <begin position="20"/>
        <end position="37"/>
    </location>
</feature>
<feature type="region of interest" description="Disordered" evidence="2">
    <location>
        <begin position="240"/>
        <end position="286"/>
    </location>
</feature>
<dbReference type="RefSeq" id="WP_011293109.1">
    <property type="nucleotide sequence ID" value="NZ_AOSG01000083.1"/>
</dbReference>
<dbReference type="NCBIfam" id="NF005165">
    <property type="entry name" value="PRK06638.1-5"/>
    <property type="match status" value="1"/>
</dbReference>
<feature type="transmembrane region" description="Helical" evidence="1">
    <location>
        <begin position="154"/>
        <end position="182"/>
    </location>
</feature>
<keyword evidence="1" id="KW-0520">NAD</keyword>
<dbReference type="GO" id="GO:0016491">
    <property type="term" value="F:oxidoreductase activity"/>
    <property type="evidence" value="ECO:0007669"/>
    <property type="project" value="UniProtKB-KW"/>
</dbReference>
<sequence>MNIVPLQTTAAAIGGGETATFYILGSIVVLAALGVVFSRRAVYSALMMAVVMIGLAVFYGINEAPFLMVVQIVVYTGAVLMLFLFVLMLVGVSSSDSLVETIRGHRLLTAVIALCFLVPLVSGLSSIVAGEPVGLSAGVAAAGGSIPWLASEIIYRYVIAFEATGALLITAVLGALVLAHAVRTKKKRTQKQMSMDRIRSGHPTPLPGPGTYARHNAIDMPALLPDGSVSELSINPVLAARNPEDQHGVPEDMRYSIGAIPESGGRPDAQASNGDEQREDESSWTR</sequence>
<dbReference type="PANTHER" id="PTHR33269:SF19">
    <property type="entry name" value="NADH-QUINONE OXIDOREDUCTASE SUBUNIT J"/>
    <property type="match status" value="1"/>
</dbReference>
<comment type="function">
    <text evidence="1">NDH-1 shuttles electrons from NADH, via FMN and iron-sulfur (Fe-S) centers, to quinones in the respiratory chain. Couples the redox reaction to proton translocation (for every two electrons transferred, four hydrogen ions are translocated across the cytoplasmic membrane), and thus conserves the redox energy in a proton gradient.</text>
</comment>
<keyword evidence="1" id="KW-1003">Cell membrane</keyword>
<keyword evidence="4" id="KW-1185">Reference proteome</keyword>
<evidence type="ECO:0000313" key="3">
    <source>
        <dbReference type="EMBL" id="EOR70151.1"/>
    </source>
</evidence>
<keyword evidence="1" id="KW-1133">Transmembrane helix</keyword>
<dbReference type="Proteomes" id="UP000014184">
    <property type="component" value="Unassembled WGS sequence"/>
</dbReference>
<comment type="similarity">
    <text evidence="1">Belongs to the complex I subunit 6 family.</text>
</comment>
<dbReference type="AlphaFoldDB" id="A0A9P2T7A7"/>
<dbReference type="Gene3D" id="1.20.120.1200">
    <property type="entry name" value="NADH-ubiquinone/plastoquinone oxidoreductase chain 6, subunit NuoJ"/>
    <property type="match status" value="1"/>
</dbReference>
<evidence type="ECO:0000313" key="4">
    <source>
        <dbReference type="Proteomes" id="UP000014184"/>
    </source>
</evidence>
<evidence type="ECO:0000256" key="2">
    <source>
        <dbReference type="SAM" id="MobiDB-lite"/>
    </source>
</evidence>
<dbReference type="InterPro" id="IPR001457">
    <property type="entry name" value="NADH_UbQ/plastoQ_OxRdtase_su6"/>
</dbReference>
<keyword evidence="1" id="KW-0812">Transmembrane</keyword>
<comment type="caution">
    <text evidence="3">The sequence shown here is derived from an EMBL/GenBank/DDBJ whole genome shotgun (WGS) entry which is preliminary data.</text>
</comment>
<dbReference type="Pfam" id="PF00499">
    <property type="entry name" value="Oxidored_q3"/>
    <property type="match status" value="1"/>
</dbReference>
<feature type="transmembrane region" description="Helical" evidence="1">
    <location>
        <begin position="42"/>
        <end position="61"/>
    </location>
</feature>
<keyword evidence="1" id="KW-0874">Quinone</keyword>
<dbReference type="EC" id="7.1.1.-" evidence="1"/>
<comment type="subcellular location">
    <subcellularLocation>
        <location evidence="1">Cell membrane</location>
        <topology evidence="1">Multi-pass membrane protein</topology>
    </subcellularLocation>
</comment>
<keyword evidence="1" id="KW-0472">Membrane</keyword>
<dbReference type="PANTHER" id="PTHR33269">
    <property type="entry name" value="NADH-UBIQUINONE OXIDOREDUCTASE CHAIN 6"/>
    <property type="match status" value="1"/>
</dbReference>
<dbReference type="GO" id="GO:0008137">
    <property type="term" value="F:NADH dehydrogenase (ubiquinone) activity"/>
    <property type="evidence" value="ECO:0007669"/>
    <property type="project" value="UniProtKB-UniRule"/>
</dbReference>
<dbReference type="InterPro" id="IPR042106">
    <property type="entry name" value="Nuo/plastoQ_OxRdtase_6_NuoJ"/>
</dbReference>
<protein>
    <recommendedName>
        <fullName evidence="1">NADH-quinone oxidoreductase subunit J</fullName>
        <ecNumber evidence="1">7.1.1.-</ecNumber>
    </recommendedName>
</protein>
<feature type="transmembrane region" description="Helical" evidence="1">
    <location>
        <begin position="73"/>
        <end position="95"/>
    </location>
</feature>
<name>A0A9P2T7A7_THEFU</name>
<dbReference type="GO" id="GO:0048038">
    <property type="term" value="F:quinone binding"/>
    <property type="evidence" value="ECO:0007669"/>
    <property type="project" value="UniProtKB-UniRule"/>
</dbReference>
<organism evidence="3 4">
    <name type="scientific">Thermobifida fusca TM51</name>
    <dbReference type="NCBI Taxonomy" id="1169414"/>
    <lineage>
        <taxon>Bacteria</taxon>
        <taxon>Bacillati</taxon>
        <taxon>Actinomycetota</taxon>
        <taxon>Actinomycetes</taxon>
        <taxon>Streptosporangiales</taxon>
        <taxon>Nocardiopsidaceae</taxon>
        <taxon>Thermobifida</taxon>
    </lineage>
</organism>
<feature type="compositionally biased region" description="Basic and acidic residues" evidence="2">
    <location>
        <begin position="242"/>
        <end position="254"/>
    </location>
</feature>
<feature type="transmembrane region" description="Helical" evidence="1">
    <location>
        <begin position="107"/>
        <end position="129"/>
    </location>
</feature>
<dbReference type="GO" id="GO:0005886">
    <property type="term" value="C:plasma membrane"/>
    <property type="evidence" value="ECO:0007669"/>
    <property type="project" value="UniProtKB-SubCell"/>
</dbReference>